<dbReference type="Pfam" id="PF13305">
    <property type="entry name" value="TetR_C_33"/>
    <property type="match status" value="1"/>
</dbReference>
<evidence type="ECO:0000256" key="3">
    <source>
        <dbReference type="ARBA" id="ARBA00023163"/>
    </source>
</evidence>
<keyword evidence="3" id="KW-0804">Transcription</keyword>
<evidence type="ECO:0000256" key="4">
    <source>
        <dbReference type="PROSITE-ProRule" id="PRU00335"/>
    </source>
</evidence>
<evidence type="ECO:0000256" key="2">
    <source>
        <dbReference type="ARBA" id="ARBA00023125"/>
    </source>
</evidence>
<dbReference type="PANTHER" id="PTHR30055:SF212">
    <property type="entry name" value="TETR-FAMILY FAMILY TRANSCRIPTIONAL REGULATOR"/>
    <property type="match status" value="1"/>
</dbReference>
<dbReference type="PROSITE" id="PS50977">
    <property type="entry name" value="HTH_TETR_2"/>
    <property type="match status" value="1"/>
</dbReference>
<keyword evidence="1" id="KW-0805">Transcription regulation</keyword>
<reference evidence="6 7" key="1">
    <citation type="journal article" date="2023" name="Virus Evol.">
        <title>Computational host range prediction-The good, the bad, and the ugly.</title>
        <authorList>
            <person name="Howell A.A."/>
            <person name="Versoza C.J."/>
            <person name="Pfeifer S.P."/>
        </authorList>
    </citation>
    <scope>NUCLEOTIDE SEQUENCE [LARGE SCALE GENOMIC DNA]</scope>
    <source>
        <strain evidence="6 7">1610/1b</strain>
    </source>
</reference>
<dbReference type="Pfam" id="PF00440">
    <property type="entry name" value="TetR_N"/>
    <property type="match status" value="1"/>
</dbReference>
<evidence type="ECO:0000256" key="1">
    <source>
        <dbReference type="ARBA" id="ARBA00023015"/>
    </source>
</evidence>
<organism evidence="6 7">
    <name type="scientific">Gordonia hydrophobica</name>
    <dbReference type="NCBI Taxonomy" id="40516"/>
    <lineage>
        <taxon>Bacteria</taxon>
        <taxon>Bacillati</taxon>
        <taxon>Actinomycetota</taxon>
        <taxon>Actinomycetes</taxon>
        <taxon>Mycobacteriales</taxon>
        <taxon>Gordoniaceae</taxon>
        <taxon>Gordonia</taxon>
    </lineage>
</organism>
<dbReference type="InterPro" id="IPR036271">
    <property type="entry name" value="Tet_transcr_reg_TetR-rel_C_sf"/>
</dbReference>
<feature type="DNA-binding region" description="H-T-H motif" evidence="4">
    <location>
        <begin position="41"/>
        <end position="60"/>
    </location>
</feature>
<evidence type="ECO:0000313" key="6">
    <source>
        <dbReference type="EMBL" id="WYY06921.1"/>
    </source>
</evidence>
<evidence type="ECO:0000259" key="5">
    <source>
        <dbReference type="PROSITE" id="PS50977"/>
    </source>
</evidence>
<feature type="domain" description="HTH tetR-type" evidence="5">
    <location>
        <begin position="18"/>
        <end position="78"/>
    </location>
</feature>
<dbReference type="Proteomes" id="UP001479933">
    <property type="component" value="Chromosome"/>
</dbReference>
<dbReference type="RefSeq" id="WP_157086171.1">
    <property type="nucleotide sequence ID" value="NZ_CP136137.1"/>
</dbReference>
<dbReference type="InterPro" id="IPR025996">
    <property type="entry name" value="MT1864/Rv1816-like_C"/>
</dbReference>
<evidence type="ECO:0000313" key="7">
    <source>
        <dbReference type="Proteomes" id="UP001479933"/>
    </source>
</evidence>
<dbReference type="InterPro" id="IPR050109">
    <property type="entry name" value="HTH-type_TetR-like_transc_reg"/>
</dbReference>
<dbReference type="EMBL" id="CP136137">
    <property type="protein sequence ID" value="WYY06921.1"/>
    <property type="molecule type" value="Genomic_DNA"/>
</dbReference>
<dbReference type="PANTHER" id="PTHR30055">
    <property type="entry name" value="HTH-TYPE TRANSCRIPTIONAL REGULATOR RUTR"/>
    <property type="match status" value="1"/>
</dbReference>
<accession>A0ABZ2TZT0</accession>
<gene>
    <name evidence="6" type="ORF">RVF87_18090</name>
</gene>
<dbReference type="SUPFAM" id="SSF48498">
    <property type="entry name" value="Tetracyclin repressor-like, C-terminal domain"/>
    <property type="match status" value="1"/>
</dbReference>
<dbReference type="InterPro" id="IPR009057">
    <property type="entry name" value="Homeodomain-like_sf"/>
</dbReference>
<proteinExistence type="predicted"/>
<dbReference type="Gene3D" id="1.10.357.10">
    <property type="entry name" value="Tetracycline Repressor, domain 2"/>
    <property type="match status" value="1"/>
</dbReference>
<keyword evidence="7" id="KW-1185">Reference proteome</keyword>
<protein>
    <submittedName>
        <fullName evidence="6">TetR/AcrR family transcriptional regulator</fullName>
    </submittedName>
</protein>
<keyword evidence="2 4" id="KW-0238">DNA-binding</keyword>
<dbReference type="InterPro" id="IPR001647">
    <property type="entry name" value="HTH_TetR"/>
</dbReference>
<sequence length="215" mass="23824">MVDPRRQADAMSPRALDLTVRNSLSEAAIAILGTEGREALSARRLAREAGTSTTAVYTYFGGMDEVHRDVRRRELDTLLEILRTSHQADDPVADLARLTTRYVRYGADNRARYRVMFVDQPPDDDGDPAEDVFDVFRQSIEACVTDGRFEPDGGYSPALWAGEVWTACHGVVMLASSGLLARPQIDAMHTDLLYRLCMGFGDDGVHARSSIDSLR</sequence>
<dbReference type="SUPFAM" id="SSF46689">
    <property type="entry name" value="Homeodomain-like"/>
    <property type="match status" value="1"/>
</dbReference>
<name>A0ABZ2TZT0_9ACTN</name>